<dbReference type="InterPro" id="IPR029052">
    <property type="entry name" value="Metallo-depent_PP-like"/>
</dbReference>
<name>X1EZC6_9ZZZZ</name>
<feature type="non-terminal residue" evidence="1">
    <location>
        <position position="1"/>
    </location>
</feature>
<evidence type="ECO:0000313" key="1">
    <source>
        <dbReference type="EMBL" id="GAH22484.1"/>
    </source>
</evidence>
<evidence type="ECO:0008006" key="2">
    <source>
        <dbReference type="Google" id="ProtNLM"/>
    </source>
</evidence>
<dbReference type="Gene3D" id="3.60.21.10">
    <property type="match status" value="1"/>
</dbReference>
<organism evidence="1">
    <name type="scientific">marine sediment metagenome</name>
    <dbReference type="NCBI Taxonomy" id="412755"/>
    <lineage>
        <taxon>unclassified sequences</taxon>
        <taxon>metagenomes</taxon>
        <taxon>ecological metagenomes</taxon>
    </lineage>
</organism>
<reference evidence="1" key="1">
    <citation type="journal article" date="2014" name="Front. Microbiol.">
        <title>High frequency of phylogenetically diverse reductive dehalogenase-homologous genes in deep subseafloor sedimentary metagenomes.</title>
        <authorList>
            <person name="Kawai M."/>
            <person name="Futagami T."/>
            <person name="Toyoda A."/>
            <person name="Takaki Y."/>
            <person name="Nishi S."/>
            <person name="Hori S."/>
            <person name="Arai W."/>
            <person name="Tsubouchi T."/>
            <person name="Morono Y."/>
            <person name="Uchiyama I."/>
            <person name="Ito T."/>
            <person name="Fujiyama A."/>
            <person name="Inagaki F."/>
            <person name="Takami H."/>
        </authorList>
    </citation>
    <scope>NUCLEOTIDE SEQUENCE</scope>
    <source>
        <strain evidence="1">Expedition CK06-06</strain>
    </source>
</reference>
<protein>
    <recommendedName>
        <fullName evidence="2">Calcineurin-like phosphoesterase domain-containing protein</fullName>
    </recommendedName>
</protein>
<dbReference type="AlphaFoldDB" id="X1EZC6"/>
<comment type="caution">
    <text evidence="1">The sequence shown here is derived from an EMBL/GenBank/DDBJ whole genome shotgun (WGS) entry which is preliminary data.</text>
</comment>
<proteinExistence type="predicted"/>
<feature type="non-terminal residue" evidence="1">
    <location>
        <position position="78"/>
    </location>
</feature>
<accession>X1EZC6</accession>
<dbReference type="EMBL" id="BART01041017">
    <property type="protein sequence ID" value="GAH22484.1"/>
    <property type="molecule type" value="Genomic_DNA"/>
</dbReference>
<gene>
    <name evidence="1" type="ORF">S01H4_66321</name>
</gene>
<sequence>LRDPNPYEPGIYMPLTRNDIQYYNPVKIILGHIHKKINLGKVYYPGSPCGLDINETGKRSFLIVNTDTLEVVEKVIDT</sequence>
<dbReference type="SUPFAM" id="SSF56300">
    <property type="entry name" value="Metallo-dependent phosphatases"/>
    <property type="match status" value="1"/>
</dbReference>